<dbReference type="Pfam" id="PF00512">
    <property type="entry name" value="HisKA"/>
    <property type="match status" value="1"/>
</dbReference>
<keyword evidence="11 14" id="KW-1133">Transmembrane helix</keyword>
<keyword evidence="13 14" id="KW-0472">Membrane</keyword>
<feature type="transmembrane region" description="Helical" evidence="14">
    <location>
        <begin position="147"/>
        <end position="171"/>
    </location>
</feature>
<keyword evidence="10" id="KW-0067">ATP-binding</keyword>
<evidence type="ECO:0000256" key="6">
    <source>
        <dbReference type="ARBA" id="ARBA00022679"/>
    </source>
</evidence>
<gene>
    <name evidence="17" type="ORF">DWX41_02440</name>
</gene>
<keyword evidence="4" id="KW-1003">Cell membrane</keyword>
<evidence type="ECO:0000256" key="2">
    <source>
        <dbReference type="ARBA" id="ARBA00004651"/>
    </source>
</evidence>
<dbReference type="PANTHER" id="PTHR45528">
    <property type="entry name" value="SENSOR HISTIDINE KINASE CPXA"/>
    <property type="match status" value="1"/>
</dbReference>
<dbReference type="GO" id="GO:0005886">
    <property type="term" value="C:plasma membrane"/>
    <property type="evidence" value="ECO:0007669"/>
    <property type="project" value="UniProtKB-SubCell"/>
</dbReference>
<dbReference type="EMBL" id="QVIA01000002">
    <property type="protein sequence ID" value="RGC35068.1"/>
    <property type="molecule type" value="Genomic_DNA"/>
</dbReference>
<dbReference type="Pfam" id="PF14501">
    <property type="entry name" value="HATPase_c_5"/>
    <property type="match status" value="1"/>
</dbReference>
<dbReference type="InterPro" id="IPR005467">
    <property type="entry name" value="His_kinase_dom"/>
</dbReference>
<evidence type="ECO:0000256" key="10">
    <source>
        <dbReference type="ARBA" id="ARBA00022840"/>
    </source>
</evidence>
<evidence type="ECO:0000259" key="16">
    <source>
        <dbReference type="PROSITE" id="PS50885"/>
    </source>
</evidence>
<evidence type="ECO:0000256" key="9">
    <source>
        <dbReference type="ARBA" id="ARBA00022777"/>
    </source>
</evidence>
<feature type="domain" description="Histidine kinase" evidence="15">
    <location>
        <begin position="239"/>
        <end position="437"/>
    </location>
</feature>
<evidence type="ECO:0000313" key="18">
    <source>
        <dbReference type="Proteomes" id="UP000261111"/>
    </source>
</evidence>
<evidence type="ECO:0000256" key="8">
    <source>
        <dbReference type="ARBA" id="ARBA00022741"/>
    </source>
</evidence>
<evidence type="ECO:0000256" key="14">
    <source>
        <dbReference type="SAM" id="Phobius"/>
    </source>
</evidence>
<dbReference type="EC" id="2.7.13.3" evidence="3"/>
<dbReference type="Proteomes" id="UP000261111">
    <property type="component" value="Unassembled WGS sequence"/>
</dbReference>
<proteinExistence type="predicted"/>
<dbReference type="GO" id="GO:0005524">
    <property type="term" value="F:ATP binding"/>
    <property type="evidence" value="ECO:0007669"/>
    <property type="project" value="UniProtKB-KW"/>
</dbReference>
<name>A0A3E2X1B5_9FIRM</name>
<dbReference type="InterPro" id="IPR003660">
    <property type="entry name" value="HAMP_dom"/>
</dbReference>
<keyword evidence="5" id="KW-0597">Phosphoprotein</keyword>
<keyword evidence="12" id="KW-0902">Two-component regulatory system</keyword>
<evidence type="ECO:0000256" key="11">
    <source>
        <dbReference type="ARBA" id="ARBA00022989"/>
    </source>
</evidence>
<sequence length="440" mass="51344">MTRETSRRNSIYTQLLRLLIVSAVAALAMFCVLDIAGQYLTDYYVEGTNYVEKKNQRYVVKLQEYVEQQNLSTRDTSKLNEWVKKQQLLFIRMYKDKIQVFNSQYPGQEIWEEEIAAENYEWESSYMVEFSDGAVEVIITGAYIYQFYNYVMIGEIILSFVLFLLLVLLGIRRKMDYIRKLRDEIEILESGSLDYKITVKGKDELSELAEGLDSMRLSFVSLIQQEAEMVRENQRIVTEMSHDLRTPVTSIMLYTEILKKGKYKSEVQFKEYLDKIDLKAHRMKQLTDHLFEYSLIAGGGEIELEEPEQYEVLFYDLFSEICSFLEQKGFLVVFHVDWVDCVIQISTDYVMRILDNVTSNIVKYADPSAPVEISSVQEEHMVGFSVKNSIQRSEKKPESTGIGIQNINNMMQKMGGKSIVQEDEKQFRLVLLFPCLENKC</sequence>
<feature type="transmembrane region" description="Helical" evidence="14">
    <location>
        <begin position="15"/>
        <end position="40"/>
    </location>
</feature>
<dbReference type="SMART" id="SM00388">
    <property type="entry name" value="HisKA"/>
    <property type="match status" value="1"/>
</dbReference>
<organism evidence="17 18">
    <name type="scientific">Hungatella hathewayi</name>
    <dbReference type="NCBI Taxonomy" id="154046"/>
    <lineage>
        <taxon>Bacteria</taxon>
        <taxon>Bacillati</taxon>
        <taxon>Bacillota</taxon>
        <taxon>Clostridia</taxon>
        <taxon>Lachnospirales</taxon>
        <taxon>Lachnospiraceae</taxon>
        <taxon>Hungatella</taxon>
    </lineage>
</organism>
<dbReference type="InterPro" id="IPR036097">
    <property type="entry name" value="HisK_dim/P_sf"/>
</dbReference>
<evidence type="ECO:0000256" key="5">
    <source>
        <dbReference type="ARBA" id="ARBA00022553"/>
    </source>
</evidence>
<dbReference type="GO" id="GO:0000155">
    <property type="term" value="F:phosphorelay sensor kinase activity"/>
    <property type="evidence" value="ECO:0007669"/>
    <property type="project" value="InterPro"/>
</dbReference>
<comment type="caution">
    <text evidence="17">The sequence shown here is derived from an EMBL/GenBank/DDBJ whole genome shotgun (WGS) entry which is preliminary data.</text>
</comment>
<accession>A0A3E2X1B5</accession>
<dbReference type="CDD" id="cd06225">
    <property type="entry name" value="HAMP"/>
    <property type="match status" value="1"/>
</dbReference>
<reference evidence="17 18" key="1">
    <citation type="submission" date="2018-08" db="EMBL/GenBank/DDBJ databases">
        <title>A genome reference for cultivated species of the human gut microbiota.</title>
        <authorList>
            <person name="Zou Y."/>
            <person name="Xue W."/>
            <person name="Luo G."/>
        </authorList>
    </citation>
    <scope>NUCLEOTIDE SEQUENCE [LARGE SCALE GENOMIC DNA]</scope>
    <source>
        <strain evidence="17 18">AF19-21</strain>
    </source>
</reference>
<dbReference type="GeneID" id="93335727"/>
<dbReference type="Pfam" id="PF00672">
    <property type="entry name" value="HAMP"/>
    <property type="match status" value="1"/>
</dbReference>
<dbReference type="Gene3D" id="1.10.287.130">
    <property type="match status" value="1"/>
</dbReference>
<dbReference type="PANTHER" id="PTHR45528:SF1">
    <property type="entry name" value="SENSOR HISTIDINE KINASE CPXA"/>
    <property type="match status" value="1"/>
</dbReference>
<evidence type="ECO:0000256" key="7">
    <source>
        <dbReference type="ARBA" id="ARBA00022692"/>
    </source>
</evidence>
<dbReference type="Gene3D" id="3.30.565.10">
    <property type="entry name" value="Histidine kinase-like ATPase, C-terminal domain"/>
    <property type="match status" value="1"/>
</dbReference>
<feature type="domain" description="HAMP" evidence="16">
    <location>
        <begin position="172"/>
        <end position="224"/>
    </location>
</feature>
<dbReference type="InterPro" id="IPR036890">
    <property type="entry name" value="HATPase_C_sf"/>
</dbReference>
<evidence type="ECO:0000256" key="12">
    <source>
        <dbReference type="ARBA" id="ARBA00023012"/>
    </source>
</evidence>
<dbReference type="SUPFAM" id="SSF47384">
    <property type="entry name" value="Homodimeric domain of signal transducing histidine kinase"/>
    <property type="match status" value="1"/>
</dbReference>
<dbReference type="PROSITE" id="PS50109">
    <property type="entry name" value="HIS_KIN"/>
    <property type="match status" value="1"/>
</dbReference>
<evidence type="ECO:0000313" key="17">
    <source>
        <dbReference type="EMBL" id="RGC35068.1"/>
    </source>
</evidence>
<evidence type="ECO:0000256" key="13">
    <source>
        <dbReference type="ARBA" id="ARBA00023136"/>
    </source>
</evidence>
<keyword evidence="6" id="KW-0808">Transferase</keyword>
<dbReference type="InterPro" id="IPR032834">
    <property type="entry name" value="NatK-like_C"/>
</dbReference>
<evidence type="ECO:0000256" key="3">
    <source>
        <dbReference type="ARBA" id="ARBA00012438"/>
    </source>
</evidence>
<dbReference type="SUPFAM" id="SSF55874">
    <property type="entry name" value="ATPase domain of HSP90 chaperone/DNA topoisomerase II/histidine kinase"/>
    <property type="match status" value="1"/>
</dbReference>
<dbReference type="PROSITE" id="PS50885">
    <property type="entry name" value="HAMP"/>
    <property type="match status" value="1"/>
</dbReference>
<evidence type="ECO:0000259" key="15">
    <source>
        <dbReference type="PROSITE" id="PS50109"/>
    </source>
</evidence>
<comment type="subcellular location">
    <subcellularLocation>
        <location evidence="2">Cell membrane</location>
        <topology evidence="2">Multi-pass membrane protein</topology>
    </subcellularLocation>
</comment>
<dbReference type="InterPro" id="IPR050398">
    <property type="entry name" value="HssS/ArlS-like"/>
</dbReference>
<keyword evidence="7 14" id="KW-0812">Transmembrane</keyword>
<protein>
    <recommendedName>
        <fullName evidence="3">histidine kinase</fullName>
        <ecNumber evidence="3">2.7.13.3</ecNumber>
    </recommendedName>
</protein>
<keyword evidence="8" id="KW-0547">Nucleotide-binding</keyword>
<evidence type="ECO:0000256" key="1">
    <source>
        <dbReference type="ARBA" id="ARBA00000085"/>
    </source>
</evidence>
<dbReference type="RefSeq" id="WP_025656039.1">
    <property type="nucleotide sequence ID" value="NZ_QVIA01000002.1"/>
</dbReference>
<evidence type="ECO:0000256" key="4">
    <source>
        <dbReference type="ARBA" id="ARBA00022475"/>
    </source>
</evidence>
<dbReference type="CDD" id="cd00082">
    <property type="entry name" value="HisKA"/>
    <property type="match status" value="1"/>
</dbReference>
<dbReference type="AlphaFoldDB" id="A0A3E2X1B5"/>
<dbReference type="InterPro" id="IPR003661">
    <property type="entry name" value="HisK_dim/P_dom"/>
</dbReference>
<comment type="catalytic activity">
    <reaction evidence="1">
        <text>ATP + protein L-histidine = ADP + protein N-phospho-L-histidine.</text>
        <dbReference type="EC" id="2.7.13.3"/>
    </reaction>
</comment>
<keyword evidence="9 17" id="KW-0418">Kinase</keyword>
<dbReference type="Gene3D" id="6.10.340.10">
    <property type="match status" value="1"/>
</dbReference>